<sequence length="356" mass="39777">MARSTSDSGRSEFTKAASNILDELGVAAYGDAQFVKAHILPASRKHQQEWRQFILEEYRDTTWLSECLDVDGAEPSNDDAKLELAARRGMNGLPMSKECEVAFDQDIGDRARVLALLPLSPVGEATWRDLDDGRVQRTVDAVVVARNQSGAAVLQFLLPRPFPEAEVHYVGHVRIDRYRFGLFTVSSIVGTEDALRSFMAASDDNPDGGAPTSWWEMLLPIAMLTNAFTYMFSQSDNEEARWLTDMFLGVRGIEADLKKREFKERVDVLNLGGAMLLPELGSSEKRLIHVSFTASTGQDRKQHLCGHPLFLRLKALRVLGHPQVQQFKNARTEDPSDWEDASDYQALVTDTDTEGL</sequence>
<comment type="caution">
    <text evidence="2">The sequence shown here is derived from an EMBL/GenBank/DDBJ whole genome shotgun (WGS) entry which is preliminary data.</text>
</comment>
<organism evidence="2 3">
    <name type="scientific">Symbiodinium natans</name>
    <dbReference type="NCBI Taxonomy" id="878477"/>
    <lineage>
        <taxon>Eukaryota</taxon>
        <taxon>Sar</taxon>
        <taxon>Alveolata</taxon>
        <taxon>Dinophyceae</taxon>
        <taxon>Suessiales</taxon>
        <taxon>Symbiodiniaceae</taxon>
        <taxon>Symbiodinium</taxon>
    </lineage>
</organism>
<name>A0A812UL97_9DINO</name>
<keyword evidence="3" id="KW-1185">Reference proteome</keyword>
<gene>
    <name evidence="2" type="ORF">SNAT2548_LOCUS33346</name>
</gene>
<reference evidence="2" key="1">
    <citation type="submission" date="2021-02" db="EMBL/GenBank/DDBJ databases">
        <authorList>
            <person name="Dougan E. K."/>
            <person name="Rhodes N."/>
            <person name="Thang M."/>
            <person name="Chan C."/>
        </authorList>
    </citation>
    <scope>NUCLEOTIDE SEQUENCE</scope>
</reference>
<evidence type="ECO:0000313" key="2">
    <source>
        <dbReference type="EMBL" id="CAE7584730.1"/>
    </source>
</evidence>
<evidence type="ECO:0000313" key="3">
    <source>
        <dbReference type="Proteomes" id="UP000604046"/>
    </source>
</evidence>
<dbReference type="EMBL" id="CAJNDS010002751">
    <property type="protein sequence ID" value="CAE7584730.1"/>
    <property type="molecule type" value="Genomic_DNA"/>
</dbReference>
<proteinExistence type="predicted"/>
<evidence type="ECO:0000256" key="1">
    <source>
        <dbReference type="SAM" id="MobiDB-lite"/>
    </source>
</evidence>
<feature type="region of interest" description="Disordered" evidence="1">
    <location>
        <begin position="329"/>
        <end position="356"/>
    </location>
</feature>
<dbReference type="AlphaFoldDB" id="A0A812UL97"/>
<dbReference type="Proteomes" id="UP000604046">
    <property type="component" value="Unassembled WGS sequence"/>
</dbReference>
<protein>
    <submittedName>
        <fullName evidence="2">Uncharacterized protein</fullName>
    </submittedName>
</protein>
<accession>A0A812UL97</accession>